<keyword evidence="2" id="KW-1185">Reference proteome</keyword>
<dbReference type="Proteomes" id="UP001348817">
    <property type="component" value="Plasmid pFA1"/>
</dbReference>
<geneLocation type="plasmid" evidence="1 2">
    <name>pFA1</name>
</geneLocation>
<evidence type="ECO:0000313" key="2">
    <source>
        <dbReference type="Proteomes" id="UP001348817"/>
    </source>
</evidence>
<name>A0AAU9DG56_9BACT</name>
<dbReference type="KEGG" id="fax:FUAX_39520"/>
<accession>A0AAU9DG56</accession>
<organism evidence="1 2">
    <name type="scientific">Fulvitalea axinellae</name>
    <dbReference type="NCBI Taxonomy" id="1182444"/>
    <lineage>
        <taxon>Bacteria</taxon>
        <taxon>Pseudomonadati</taxon>
        <taxon>Bacteroidota</taxon>
        <taxon>Cytophagia</taxon>
        <taxon>Cytophagales</taxon>
        <taxon>Persicobacteraceae</taxon>
        <taxon>Fulvitalea</taxon>
    </lineage>
</organism>
<reference evidence="1 2" key="1">
    <citation type="submission" date="2021-12" db="EMBL/GenBank/DDBJ databases">
        <title>Genome sequencing of bacteria with rrn-lacking chromosome and rrn-plasmid.</title>
        <authorList>
            <person name="Anda M."/>
            <person name="Iwasaki W."/>
        </authorList>
    </citation>
    <scope>NUCLEOTIDE SEQUENCE [LARGE SCALE GENOMIC DNA]</scope>
    <source>
        <strain evidence="1 2">DSM 100852</strain>
        <plasmid evidence="1 2">pFA1</plasmid>
    </source>
</reference>
<keyword evidence="1" id="KW-0614">Plasmid</keyword>
<evidence type="ECO:0000313" key="1">
    <source>
        <dbReference type="EMBL" id="BDD11520.1"/>
    </source>
</evidence>
<gene>
    <name evidence="1" type="ORF">FUAX_39520</name>
</gene>
<dbReference type="AlphaFoldDB" id="A0AAU9DG56"/>
<proteinExistence type="predicted"/>
<sequence length="237" mass="27030">MRFVLFTFLLGAILCHSGYSQGFLRGGSIDLDIRGAALDQGIPQEVFWGGLGTRLGATLPANEKLYIAPGFVLNSFWKSKGDNLTEEVLLYGPELSMKVKVLENTFYEGTKLFLSTKGSFLWAYNALVPDRDEDCYFWDVDDVPLYFCECDNDCDDNRDSETLMRRHGFALGAGMEFYFYEWLSVSANYVFRPVTFRIDENTMSSLKKDGKAFGKKHRFDFSTFELTVSFHLPFAEL</sequence>
<evidence type="ECO:0008006" key="3">
    <source>
        <dbReference type="Google" id="ProtNLM"/>
    </source>
</evidence>
<protein>
    <recommendedName>
        <fullName evidence="3">Outer membrane protein beta-barrel domain-containing protein</fullName>
    </recommendedName>
</protein>
<dbReference type="EMBL" id="AP025315">
    <property type="protein sequence ID" value="BDD11520.1"/>
    <property type="molecule type" value="Genomic_DNA"/>
</dbReference>
<dbReference type="RefSeq" id="WP_338395010.1">
    <property type="nucleotide sequence ID" value="NZ_AP025315.1"/>
</dbReference>